<dbReference type="EMBL" id="JAMPKK010000009">
    <property type="protein sequence ID" value="MEP0864005.1"/>
    <property type="molecule type" value="Genomic_DNA"/>
</dbReference>
<organism evidence="1 2">
    <name type="scientific">Funiculus sociatus GB2-A5</name>
    <dbReference type="NCBI Taxonomy" id="2933946"/>
    <lineage>
        <taxon>Bacteria</taxon>
        <taxon>Bacillati</taxon>
        <taxon>Cyanobacteriota</taxon>
        <taxon>Cyanophyceae</taxon>
        <taxon>Coleofasciculales</taxon>
        <taxon>Coleofasciculaceae</taxon>
        <taxon>Funiculus</taxon>
    </lineage>
</organism>
<keyword evidence="2" id="KW-1185">Reference proteome</keyword>
<protein>
    <submittedName>
        <fullName evidence="1">Uncharacterized protein</fullName>
    </submittedName>
</protein>
<sequence>MRHIPTRSMSTCHPNAQTSWESAAIVVEFRFMGDYGLQGDSCGIDEKNLDGKNGGSLRFAEPQINKQSGRYRQKVTVPI</sequence>
<name>A0ABV0JL67_9CYAN</name>
<accession>A0ABV0JL67</accession>
<gene>
    <name evidence="1" type="ORF">NDI37_05955</name>
</gene>
<evidence type="ECO:0000313" key="1">
    <source>
        <dbReference type="EMBL" id="MEP0864005.1"/>
    </source>
</evidence>
<comment type="caution">
    <text evidence="1">The sequence shown here is derived from an EMBL/GenBank/DDBJ whole genome shotgun (WGS) entry which is preliminary data.</text>
</comment>
<reference evidence="1 2" key="1">
    <citation type="submission" date="2022-04" db="EMBL/GenBank/DDBJ databases">
        <title>Positive selection, recombination, and allopatry shape intraspecific diversity of widespread and dominant cyanobacteria.</title>
        <authorList>
            <person name="Wei J."/>
            <person name="Shu W."/>
            <person name="Hu C."/>
        </authorList>
    </citation>
    <scope>NUCLEOTIDE SEQUENCE [LARGE SCALE GENOMIC DNA]</scope>
    <source>
        <strain evidence="1 2">GB2-A5</strain>
    </source>
</reference>
<evidence type="ECO:0000313" key="2">
    <source>
        <dbReference type="Proteomes" id="UP001442494"/>
    </source>
</evidence>
<dbReference type="RefSeq" id="WP_348253478.1">
    <property type="nucleotide sequence ID" value="NZ_JAMPKK010000009.1"/>
</dbReference>
<dbReference type="Proteomes" id="UP001442494">
    <property type="component" value="Unassembled WGS sequence"/>
</dbReference>
<proteinExistence type="predicted"/>